<organism evidence="3 4">
    <name type="scientific">Penstemon smallii</name>
    <dbReference type="NCBI Taxonomy" id="265156"/>
    <lineage>
        <taxon>Eukaryota</taxon>
        <taxon>Viridiplantae</taxon>
        <taxon>Streptophyta</taxon>
        <taxon>Embryophyta</taxon>
        <taxon>Tracheophyta</taxon>
        <taxon>Spermatophyta</taxon>
        <taxon>Magnoliopsida</taxon>
        <taxon>eudicotyledons</taxon>
        <taxon>Gunneridae</taxon>
        <taxon>Pentapetalae</taxon>
        <taxon>asterids</taxon>
        <taxon>lamiids</taxon>
        <taxon>Lamiales</taxon>
        <taxon>Plantaginaceae</taxon>
        <taxon>Cheloneae</taxon>
        <taxon>Penstemon</taxon>
    </lineage>
</organism>
<evidence type="ECO:0000313" key="3">
    <source>
        <dbReference type="EMBL" id="KAL3846278.1"/>
    </source>
</evidence>
<dbReference type="EMBL" id="JBJXBP010000002">
    <property type="protein sequence ID" value="KAL3846278.1"/>
    <property type="molecule type" value="Genomic_DNA"/>
</dbReference>
<reference evidence="3 4" key="1">
    <citation type="submission" date="2024-12" db="EMBL/GenBank/DDBJ databases">
        <title>The unique morphological basis and parallel evolutionary history of personate flowers in Penstemon.</title>
        <authorList>
            <person name="Depatie T.H."/>
            <person name="Wessinger C.A."/>
        </authorList>
    </citation>
    <scope>NUCLEOTIDE SEQUENCE [LARGE SCALE GENOMIC DNA]</scope>
    <source>
        <strain evidence="3">WTNN_2</strain>
        <tissue evidence="3">Leaf</tissue>
    </source>
</reference>
<evidence type="ECO:0000256" key="1">
    <source>
        <dbReference type="SAM" id="Coils"/>
    </source>
</evidence>
<dbReference type="AlphaFoldDB" id="A0ABD3UCM7"/>
<protein>
    <recommendedName>
        <fullName evidence="2">Transposase Tnp1/En/Spm-like domain-containing protein</fullName>
    </recommendedName>
</protein>
<name>A0ABD3UCM7_9LAMI</name>
<proteinExistence type="predicted"/>
<keyword evidence="1" id="KW-0175">Coiled coil</keyword>
<gene>
    <name evidence="3" type="ORF">ACJIZ3_003681</name>
</gene>
<sequence length="183" mass="20370">MGERVGGRANLFGFGVSQNDVWGDAPTRRPNYRIISEYEKNMAKMQNELLEMKAKMASMEQMRNASTPTEVPRAESSTSNHCSSTNASTQILRVGARVSIRSLFDSSRIVATGRVYGLDPSLKVGSQLLGPNWCEVHIHVAIECGEKLPRPYALFKTIKHAEGATVAWPCHLTYFESFAIYLE</sequence>
<comment type="caution">
    <text evidence="3">The sequence shown here is derived from an EMBL/GenBank/DDBJ whole genome shotgun (WGS) entry which is preliminary data.</text>
</comment>
<feature type="domain" description="Transposase Tnp1/En/Spm-like" evidence="2">
    <location>
        <begin position="102"/>
        <end position="161"/>
    </location>
</feature>
<dbReference type="Pfam" id="PF03017">
    <property type="entry name" value="Transposase_23"/>
    <property type="match status" value="1"/>
</dbReference>
<dbReference type="InterPro" id="IPR004264">
    <property type="entry name" value="Transposase_23"/>
</dbReference>
<feature type="coiled-coil region" evidence="1">
    <location>
        <begin position="35"/>
        <end position="62"/>
    </location>
</feature>
<dbReference type="Proteomes" id="UP001634393">
    <property type="component" value="Unassembled WGS sequence"/>
</dbReference>
<accession>A0ABD3UCM7</accession>
<keyword evidence="4" id="KW-1185">Reference proteome</keyword>
<evidence type="ECO:0000259" key="2">
    <source>
        <dbReference type="Pfam" id="PF03017"/>
    </source>
</evidence>
<evidence type="ECO:0000313" key="4">
    <source>
        <dbReference type="Proteomes" id="UP001634393"/>
    </source>
</evidence>